<proteinExistence type="predicted"/>
<organism evidence="3 4">
    <name type="scientific">Batillaria attramentaria</name>
    <dbReference type="NCBI Taxonomy" id="370345"/>
    <lineage>
        <taxon>Eukaryota</taxon>
        <taxon>Metazoa</taxon>
        <taxon>Spiralia</taxon>
        <taxon>Lophotrochozoa</taxon>
        <taxon>Mollusca</taxon>
        <taxon>Gastropoda</taxon>
        <taxon>Caenogastropoda</taxon>
        <taxon>Sorbeoconcha</taxon>
        <taxon>Cerithioidea</taxon>
        <taxon>Batillariidae</taxon>
        <taxon>Batillaria</taxon>
    </lineage>
</organism>
<dbReference type="InterPro" id="IPR001073">
    <property type="entry name" value="C1q_dom"/>
</dbReference>
<accession>A0ABD0JXS2</accession>
<dbReference type="Pfam" id="PF00386">
    <property type="entry name" value="C1q"/>
    <property type="match status" value="1"/>
</dbReference>
<sequence>SEAFQWAPHPQNGSSFFPCAGDNVTFPWTYVTESDENVIVTFWFSGRNASIAGYFADEFSTYSNRVTYAGNAGVTLSDVSKGDDDTYGVSVMLYGKQEPVTRYSILSVVEPPRTVDGKLHVEECPPDSSHTGNASWSHAHTCLKCGEFLTLGSPPVAVVWKDPSGNRLTSTSFADGYFHIDLPHHAGGGNYTCFLDQETEAMRCIPSDSPLMMDASYFVETMETLVSEQTEDLQDLKSETDMLKKKLEALSSSLHIQQQAVDTQNNRDTEELLRRLSDVEKANEQLQKTAEDFKMANEQLLKTTENQTAEIANLCEQVDALQKAKEDLQKTNVAMEDKLQNLQRKHNELASEHSHLLDDVRQDHAALNTSVQRAVASFKSQLDDLGTKQEAHYDSLQADLELLQNEQDSLTETTTNQSLVLSEVLATQQKHLEPRVGELEQSMSSLTTRLNTQAAVQNHSYSDLREDLDRLQLQQNNLVDVVHTETQSLHGLAAVQARAFENKSVLIDEMYQALSSETETRGKELNSLRDDLQNLVQRVQTGEETQANSTALLQTRLDGVSQTLETQTAAVEAVETLRNNVTSLQAESSEFKALSSKLRKHSNIAFSCSKGRTLTEPQAVGSSIREPLRKFSSTVFMGLSNEINIQQTLGPPPPPHCLHIGFLNRWYTVRNVSCCIVFLNCSLLVTKVTFTLVPKSHELSQTFLHIIYRSITGFHFFVLTGSQAAFHAVLDNSRITSSQPIVFRLVGHVGGGYDSDTGVYTAPFSGWYTFHVQLFPHISTGADVMMDLFQSGSCIARVNCYQRAAGSFTCRTGITVHVDASDRLWVQTYYQGPYWTASFDNFFSGVLVTPD</sequence>
<dbReference type="SUPFAM" id="SSF49842">
    <property type="entry name" value="TNF-like"/>
    <property type="match status" value="1"/>
</dbReference>
<dbReference type="EMBL" id="JACVVK020000303">
    <property type="protein sequence ID" value="KAK7479431.1"/>
    <property type="molecule type" value="Genomic_DNA"/>
</dbReference>
<protein>
    <recommendedName>
        <fullName evidence="2">Ig-like domain-containing protein</fullName>
    </recommendedName>
</protein>
<comment type="caution">
    <text evidence="3">The sequence shown here is derived from an EMBL/GenBank/DDBJ whole genome shotgun (WGS) entry which is preliminary data.</text>
</comment>
<dbReference type="InterPro" id="IPR007110">
    <property type="entry name" value="Ig-like_dom"/>
</dbReference>
<dbReference type="Gene3D" id="2.60.120.40">
    <property type="match status" value="1"/>
</dbReference>
<dbReference type="PROSITE" id="PS50835">
    <property type="entry name" value="IG_LIKE"/>
    <property type="match status" value="1"/>
</dbReference>
<dbReference type="SMART" id="SM00110">
    <property type="entry name" value="C1Q"/>
    <property type="match status" value="1"/>
</dbReference>
<reference evidence="3 4" key="1">
    <citation type="journal article" date="2023" name="Sci. Data">
        <title>Genome assembly of the Korean intertidal mud-creeper Batillaria attramentaria.</title>
        <authorList>
            <person name="Patra A.K."/>
            <person name="Ho P.T."/>
            <person name="Jun S."/>
            <person name="Lee S.J."/>
            <person name="Kim Y."/>
            <person name="Won Y.J."/>
        </authorList>
    </citation>
    <scope>NUCLEOTIDE SEQUENCE [LARGE SCALE GENOMIC DNA]</scope>
    <source>
        <strain evidence="3">Wonlab-2016</strain>
    </source>
</reference>
<keyword evidence="1" id="KW-0175">Coiled coil</keyword>
<dbReference type="InterPro" id="IPR008983">
    <property type="entry name" value="Tumour_necrosis_fac-like_dom"/>
</dbReference>
<gene>
    <name evidence="3" type="ORF">BaRGS_00029348</name>
</gene>
<evidence type="ECO:0000256" key="1">
    <source>
        <dbReference type="SAM" id="Coils"/>
    </source>
</evidence>
<dbReference type="PANTHER" id="PTHR43941">
    <property type="entry name" value="STRUCTURAL MAINTENANCE OF CHROMOSOMES PROTEIN 2"/>
    <property type="match status" value="1"/>
</dbReference>
<evidence type="ECO:0000259" key="2">
    <source>
        <dbReference type="PROSITE" id="PS50835"/>
    </source>
</evidence>
<feature type="non-terminal residue" evidence="3">
    <location>
        <position position="1"/>
    </location>
</feature>
<name>A0ABD0JXS2_9CAEN</name>
<evidence type="ECO:0000313" key="4">
    <source>
        <dbReference type="Proteomes" id="UP001519460"/>
    </source>
</evidence>
<feature type="domain" description="Ig-like" evidence="2">
    <location>
        <begin position="112"/>
        <end position="203"/>
    </location>
</feature>
<keyword evidence="4" id="KW-1185">Reference proteome</keyword>
<dbReference type="AlphaFoldDB" id="A0ABD0JXS2"/>
<feature type="coiled-coil region" evidence="1">
    <location>
        <begin position="219"/>
        <end position="359"/>
    </location>
</feature>
<evidence type="ECO:0000313" key="3">
    <source>
        <dbReference type="EMBL" id="KAK7479431.1"/>
    </source>
</evidence>
<dbReference type="Proteomes" id="UP001519460">
    <property type="component" value="Unassembled WGS sequence"/>
</dbReference>